<feature type="region of interest" description="Disordered" evidence="1">
    <location>
        <begin position="1"/>
        <end position="46"/>
    </location>
</feature>
<organism evidence="2 3">
    <name type="scientific">Trichoglossum hirsutum</name>
    <dbReference type="NCBI Taxonomy" id="265104"/>
    <lineage>
        <taxon>Eukaryota</taxon>
        <taxon>Fungi</taxon>
        <taxon>Dikarya</taxon>
        <taxon>Ascomycota</taxon>
        <taxon>Pezizomycotina</taxon>
        <taxon>Geoglossomycetes</taxon>
        <taxon>Geoglossales</taxon>
        <taxon>Geoglossaceae</taxon>
        <taxon>Trichoglossum</taxon>
    </lineage>
</organism>
<feature type="compositionally biased region" description="Polar residues" evidence="1">
    <location>
        <begin position="1"/>
        <end position="29"/>
    </location>
</feature>
<dbReference type="Proteomes" id="UP000750711">
    <property type="component" value="Unassembled WGS sequence"/>
</dbReference>
<accession>A0A9P8ICD4</accession>
<comment type="caution">
    <text evidence="2">The sequence shown here is derived from an EMBL/GenBank/DDBJ whole genome shotgun (WGS) entry which is preliminary data.</text>
</comment>
<dbReference type="AlphaFoldDB" id="A0A9P8ICD4"/>
<feature type="non-terminal residue" evidence="2">
    <location>
        <position position="74"/>
    </location>
</feature>
<evidence type="ECO:0000313" key="2">
    <source>
        <dbReference type="EMBL" id="KAH0551604.1"/>
    </source>
</evidence>
<gene>
    <name evidence="2" type="ORF">GP486_007177</name>
</gene>
<dbReference type="EMBL" id="JAGHQM010001888">
    <property type="protein sequence ID" value="KAH0551604.1"/>
    <property type="molecule type" value="Genomic_DNA"/>
</dbReference>
<dbReference type="Gene3D" id="3.30.200.20">
    <property type="entry name" value="Phosphorylase Kinase, domain 1"/>
    <property type="match status" value="1"/>
</dbReference>
<sequence>MSEATTAVANGASTPAHTPGGTASQSDRPVQSGGAKPRRTTINAQTGHWVLGKTIGAGSMGKVKLAKKLEGGEQ</sequence>
<keyword evidence="3" id="KW-1185">Reference proteome</keyword>
<name>A0A9P8ICD4_9PEZI</name>
<evidence type="ECO:0000256" key="1">
    <source>
        <dbReference type="SAM" id="MobiDB-lite"/>
    </source>
</evidence>
<proteinExistence type="predicted"/>
<evidence type="ECO:0000313" key="3">
    <source>
        <dbReference type="Proteomes" id="UP000750711"/>
    </source>
</evidence>
<protein>
    <recommendedName>
        <fullName evidence="4">Protein kinase domain-containing protein</fullName>
    </recommendedName>
</protein>
<reference evidence="2" key="1">
    <citation type="submission" date="2021-03" db="EMBL/GenBank/DDBJ databases">
        <title>Comparative genomics and phylogenomic investigation of the class Geoglossomycetes provide insights into ecological specialization and systematics.</title>
        <authorList>
            <person name="Melie T."/>
            <person name="Pirro S."/>
            <person name="Miller A.N."/>
            <person name="Quandt A."/>
        </authorList>
    </citation>
    <scope>NUCLEOTIDE SEQUENCE</scope>
    <source>
        <strain evidence="2">CAQ_001_2017</strain>
    </source>
</reference>
<evidence type="ECO:0008006" key="4">
    <source>
        <dbReference type="Google" id="ProtNLM"/>
    </source>
</evidence>